<reference evidence="4" key="1">
    <citation type="submission" date="2020-12" db="EMBL/GenBank/DDBJ databases">
        <title>Genomic characterization of non-nitrogen-fixing Frankia strains.</title>
        <authorList>
            <person name="Carlos-Shanley C."/>
            <person name="Guerra T."/>
            <person name="Hahn D."/>
        </authorList>
    </citation>
    <scope>NUCLEOTIDE SEQUENCE</scope>
    <source>
        <strain evidence="4">CN6</strain>
    </source>
</reference>
<keyword evidence="5" id="KW-1185">Reference proteome</keyword>
<dbReference type="PANTHER" id="PTHR33055">
    <property type="entry name" value="TRANSPOSASE FOR INSERTION SEQUENCE ELEMENT IS1111A"/>
    <property type="match status" value="1"/>
</dbReference>
<evidence type="ECO:0000259" key="3">
    <source>
        <dbReference type="Pfam" id="PF02371"/>
    </source>
</evidence>
<comment type="caution">
    <text evidence="4">The sequence shown here is derived from an EMBL/GenBank/DDBJ whole genome shotgun (WGS) entry which is preliminary data.</text>
</comment>
<feature type="coiled-coil region" evidence="1">
    <location>
        <begin position="234"/>
        <end position="261"/>
    </location>
</feature>
<sequence length="484" mass="52697">MGGSVEVVVDDAEQILERVAAIDVAKASGKVCVRVPHDTKEGRRVTRVFDVVATVPAVEGLADHLVCQGIERVVLESTSDYWRVFYYLLEERGLEVWLVNARDVKNVPGRPKTDKLDAVWLAKLNERSMLRRSFVPPVDIRRMRDVTRMRVDLVADRTRAKQRGEKVLEGALIKLSSVVSDLFGVAGRRILDALVAGERDPRRLAALGTGLKASPEALTAALTGRFSDHDAFLLKIYLDQVDALDQQIATLSARVEQMTAAMLLPARQSGTVEPAGATVVDGVPGTVSTVTGEIIPPAADAPADATPPPTDRPPVPRTVADLVDLLDQVPGIGRDSAQLILAEIGMDMSPFPTSGHLASWAKLTSRTIQTGASLRMGRTGRGNRYVRRTLGTAAVSAGRTNTFLGVRHRRLRARRGGLKALVATSRAILEIIWRMVHDQVPFRELGADHHTRQPDPERRKHALVRQMKNLGVSPEEAASMLAAA</sequence>
<dbReference type="AlphaFoldDB" id="A0A937R5R4"/>
<feature type="domain" description="Transposase IS110-like N-terminal" evidence="2">
    <location>
        <begin position="21"/>
        <end position="170"/>
    </location>
</feature>
<dbReference type="Proteomes" id="UP000604475">
    <property type="component" value="Unassembled WGS sequence"/>
</dbReference>
<dbReference type="RefSeq" id="WP_202998802.1">
    <property type="nucleotide sequence ID" value="NZ_JADWYU010000142.1"/>
</dbReference>
<proteinExistence type="predicted"/>
<dbReference type="Pfam" id="PF01548">
    <property type="entry name" value="DEDD_Tnp_IS110"/>
    <property type="match status" value="1"/>
</dbReference>
<gene>
    <name evidence="4" type="ORF">I7412_03410</name>
</gene>
<accession>A0A937R5R4</accession>
<dbReference type="GO" id="GO:0004803">
    <property type="term" value="F:transposase activity"/>
    <property type="evidence" value="ECO:0007669"/>
    <property type="project" value="InterPro"/>
</dbReference>
<dbReference type="GO" id="GO:0003677">
    <property type="term" value="F:DNA binding"/>
    <property type="evidence" value="ECO:0007669"/>
    <property type="project" value="InterPro"/>
</dbReference>
<evidence type="ECO:0000313" key="4">
    <source>
        <dbReference type="EMBL" id="MBL7626238.1"/>
    </source>
</evidence>
<dbReference type="NCBIfam" id="NF033542">
    <property type="entry name" value="transpos_IS110"/>
    <property type="match status" value="1"/>
</dbReference>
<name>A0A937R5R4_9ACTN</name>
<dbReference type="InterPro" id="IPR047650">
    <property type="entry name" value="Transpos_IS110"/>
</dbReference>
<dbReference type="Pfam" id="PF02371">
    <property type="entry name" value="Transposase_20"/>
    <property type="match status" value="1"/>
</dbReference>
<dbReference type="GO" id="GO:0006313">
    <property type="term" value="P:DNA transposition"/>
    <property type="evidence" value="ECO:0007669"/>
    <property type="project" value="InterPro"/>
</dbReference>
<dbReference type="InterPro" id="IPR002525">
    <property type="entry name" value="Transp_IS110-like_N"/>
</dbReference>
<organism evidence="4 5">
    <name type="scientific">Frankia nepalensis</name>
    <dbReference type="NCBI Taxonomy" id="1836974"/>
    <lineage>
        <taxon>Bacteria</taxon>
        <taxon>Bacillati</taxon>
        <taxon>Actinomycetota</taxon>
        <taxon>Actinomycetes</taxon>
        <taxon>Frankiales</taxon>
        <taxon>Frankiaceae</taxon>
        <taxon>Frankia</taxon>
    </lineage>
</organism>
<feature type="domain" description="Transposase IS116/IS110/IS902 C-terminal" evidence="3">
    <location>
        <begin position="324"/>
        <end position="401"/>
    </location>
</feature>
<dbReference type="EMBL" id="JAEACQ010000123">
    <property type="protein sequence ID" value="MBL7626238.1"/>
    <property type="molecule type" value="Genomic_DNA"/>
</dbReference>
<protein>
    <submittedName>
        <fullName evidence="4">IS110 family transposase</fullName>
    </submittedName>
</protein>
<evidence type="ECO:0000256" key="1">
    <source>
        <dbReference type="SAM" id="Coils"/>
    </source>
</evidence>
<evidence type="ECO:0000313" key="5">
    <source>
        <dbReference type="Proteomes" id="UP000604475"/>
    </source>
</evidence>
<keyword evidence="1" id="KW-0175">Coiled coil</keyword>
<dbReference type="PANTHER" id="PTHR33055:SF15">
    <property type="entry name" value="TRANSPOSASE-RELATED"/>
    <property type="match status" value="1"/>
</dbReference>
<dbReference type="InterPro" id="IPR003346">
    <property type="entry name" value="Transposase_20"/>
</dbReference>
<evidence type="ECO:0000259" key="2">
    <source>
        <dbReference type="Pfam" id="PF01548"/>
    </source>
</evidence>